<dbReference type="AlphaFoldDB" id="A0A846RXP5"/>
<keyword evidence="3" id="KW-1185">Reference proteome</keyword>
<dbReference type="Gene3D" id="1.10.287.1060">
    <property type="entry name" value="ESAT-6-like"/>
    <property type="match status" value="1"/>
</dbReference>
<protein>
    <recommendedName>
        <fullName evidence="4">WXG100 family type VII secretion target</fullName>
    </recommendedName>
</protein>
<organism evidence="2 3">
    <name type="scientific">Arthrobacter pigmenti</name>
    <dbReference type="NCBI Taxonomy" id="271432"/>
    <lineage>
        <taxon>Bacteria</taxon>
        <taxon>Bacillati</taxon>
        <taxon>Actinomycetota</taxon>
        <taxon>Actinomycetes</taxon>
        <taxon>Micrococcales</taxon>
        <taxon>Micrococcaceae</taxon>
        <taxon>Arthrobacter</taxon>
    </lineage>
</organism>
<comment type="caution">
    <text evidence="2">The sequence shown here is derived from an EMBL/GenBank/DDBJ whole genome shotgun (WGS) entry which is preliminary data.</text>
</comment>
<evidence type="ECO:0000313" key="3">
    <source>
        <dbReference type="Proteomes" id="UP000547458"/>
    </source>
</evidence>
<evidence type="ECO:0008006" key="4">
    <source>
        <dbReference type="Google" id="ProtNLM"/>
    </source>
</evidence>
<gene>
    <name evidence="2" type="ORF">BJ994_003421</name>
</gene>
<reference evidence="2 3" key="1">
    <citation type="submission" date="2020-03" db="EMBL/GenBank/DDBJ databases">
        <title>Sequencing the genomes of 1000 actinobacteria strains.</title>
        <authorList>
            <person name="Klenk H.-P."/>
        </authorList>
    </citation>
    <scope>NUCLEOTIDE SEQUENCE [LARGE SCALE GENOMIC DNA]</scope>
    <source>
        <strain evidence="2 3">DSM 16403</strain>
    </source>
</reference>
<feature type="region of interest" description="Disordered" evidence="1">
    <location>
        <begin position="79"/>
        <end position="109"/>
    </location>
</feature>
<sequence length="320" mass="33318">MSELLGANVEELESLAERFSQSAETLRGIRSTLTVGVINNAGWAGPDAESLRSSWDSHQMAIMLAANTLDRGSRDLLEQARQQETASDAGSGAIGGSPGAPGFPGTPASNTDEDFSIWEALGQVAGFGLDINKMFKLSDIQKFIANSRILDITDMRNISLATEFLDETSKFTKWSRFAGPLLAPLGIVGGIHDVFNPEHEGWRGVGDRVAGGVGAFASGGTLLLAAGALGPVGAAVVVGAGLAAGAWALGNYVYDNWDNITEWTSNAWDATTDFVGDTWDGATNIAGDAWEGATDLADSVSEGVGDFVEDPIGSIGGLFS</sequence>
<dbReference type="Proteomes" id="UP000547458">
    <property type="component" value="Unassembled WGS sequence"/>
</dbReference>
<name>A0A846RXP5_9MICC</name>
<evidence type="ECO:0000256" key="1">
    <source>
        <dbReference type="SAM" id="MobiDB-lite"/>
    </source>
</evidence>
<dbReference type="EMBL" id="JAATJL010000001">
    <property type="protein sequence ID" value="NJC24345.1"/>
    <property type="molecule type" value="Genomic_DNA"/>
</dbReference>
<evidence type="ECO:0000313" key="2">
    <source>
        <dbReference type="EMBL" id="NJC24345.1"/>
    </source>
</evidence>
<proteinExistence type="predicted"/>
<dbReference type="RefSeq" id="WP_167995610.1">
    <property type="nucleotide sequence ID" value="NZ_JAATJL010000001.1"/>
</dbReference>
<accession>A0A846RXP5</accession>